<protein>
    <submittedName>
        <fullName evidence="1">Uncharacterized protein</fullName>
    </submittedName>
</protein>
<organism evidence="1 2">
    <name type="scientific">Streptococcus loxodontisalivarius</name>
    <dbReference type="NCBI Taxonomy" id="1349415"/>
    <lineage>
        <taxon>Bacteria</taxon>
        <taxon>Bacillati</taxon>
        <taxon>Bacillota</taxon>
        <taxon>Bacilli</taxon>
        <taxon>Lactobacillales</taxon>
        <taxon>Streptococcaceae</taxon>
        <taxon>Streptococcus</taxon>
    </lineage>
</organism>
<gene>
    <name evidence="1" type="ORF">JOC28_000341</name>
</gene>
<name>A0ABS2PRC3_9STRE</name>
<reference evidence="1 2" key="1">
    <citation type="submission" date="2021-01" db="EMBL/GenBank/DDBJ databases">
        <title>Genomic Encyclopedia of Type Strains, Phase IV (KMG-IV): sequencing the most valuable type-strain genomes for metagenomic binning, comparative biology and taxonomic classification.</title>
        <authorList>
            <person name="Goeker M."/>
        </authorList>
    </citation>
    <scope>NUCLEOTIDE SEQUENCE [LARGE SCALE GENOMIC DNA]</scope>
    <source>
        <strain evidence="1 2">DSM 27382</strain>
    </source>
</reference>
<dbReference type="Pfam" id="PF19387">
    <property type="entry name" value="DUF5962"/>
    <property type="match status" value="1"/>
</dbReference>
<evidence type="ECO:0000313" key="2">
    <source>
        <dbReference type="Proteomes" id="UP000697472"/>
    </source>
</evidence>
<dbReference type="InterPro" id="IPR046006">
    <property type="entry name" value="DUF5962"/>
</dbReference>
<accession>A0ABS2PRC3</accession>
<dbReference type="RefSeq" id="WP_205008914.1">
    <property type="nucleotide sequence ID" value="NZ_JAFBEH010000004.1"/>
</dbReference>
<sequence length="100" mass="11941">MTLHVESIRQTLDDWLAQGFTSPEDYQSYLKLKENYEDETHDYSFSKREVIGQLELMMSTRENNFPNLEEGLREVFLELVAQLDELDKGQADYYRRQLID</sequence>
<dbReference type="EMBL" id="JAFBEH010000004">
    <property type="protein sequence ID" value="MBM7642049.1"/>
    <property type="molecule type" value="Genomic_DNA"/>
</dbReference>
<evidence type="ECO:0000313" key="1">
    <source>
        <dbReference type="EMBL" id="MBM7642049.1"/>
    </source>
</evidence>
<proteinExistence type="predicted"/>
<comment type="caution">
    <text evidence="1">The sequence shown here is derived from an EMBL/GenBank/DDBJ whole genome shotgun (WGS) entry which is preliminary data.</text>
</comment>
<keyword evidence="2" id="KW-1185">Reference proteome</keyword>
<dbReference type="Proteomes" id="UP000697472">
    <property type="component" value="Unassembled WGS sequence"/>
</dbReference>